<feature type="transmembrane region" description="Helical" evidence="1">
    <location>
        <begin position="25"/>
        <end position="48"/>
    </location>
</feature>
<reference evidence="2 3" key="1">
    <citation type="journal article" date="2018" name="Nat. Genet.">
        <title>The Rosa genome provides new insights in the design of modern roses.</title>
        <authorList>
            <person name="Bendahmane M."/>
        </authorList>
    </citation>
    <scope>NUCLEOTIDE SEQUENCE [LARGE SCALE GENOMIC DNA]</scope>
    <source>
        <strain evidence="3">cv. Old Blush</strain>
    </source>
</reference>
<evidence type="ECO:0000313" key="3">
    <source>
        <dbReference type="Proteomes" id="UP000238479"/>
    </source>
</evidence>
<accession>A0A2P6PHH7</accession>
<gene>
    <name evidence="2" type="ORF">RchiOBHm_Chr7g0238431</name>
</gene>
<name>A0A2P6PHH7_ROSCH</name>
<sequence>MLSSWLLISTIKETHFFLSFYVRNFFFFSFLGWGEIDIMLVCCCTILID</sequence>
<dbReference type="AlphaFoldDB" id="A0A2P6PHH7"/>
<dbReference type="EMBL" id="PDCK01000045">
    <property type="protein sequence ID" value="PRQ21367.1"/>
    <property type="molecule type" value="Genomic_DNA"/>
</dbReference>
<keyword evidence="3" id="KW-1185">Reference proteome</keyword>
<keyword evidence="1" id="KW-0472">Membrane</keyword>
<keyword evidence="1" id="KW-0812">Transmembrane</keyword>
<protein>
    <submittedName>
        <fullName evidence="2">Uncharacterized protein</fullName>
    </submittedName>
</protein>
<proteinExistence type="predicted"/>
<dbReference type="Gramene" id="PRQ21367">
    <property type="protein sequence ID" value="PRQ21367"/>
    <property type="gene ID" value="RchiOBHm_Chr7g0238431"/>
</dbReference>
<evidence type="ECO:0000256" key="1">
    <source>
        <dbReference type="SAM" id="Phobius"/>
    </source>
</evidence>
<keyword evidence="1" id="KW-1133">Transmembrane helix</keyword>
<evidence type="ECO:0000313" key="2">
    <source>
        <dbReference type="EMBL" id="PRQ21367.1"/>
    </source>
</evidence>
<organism evidence="2 3">
    <name type="scientific">Rosa chinensis</name>
    <name type="common">China rose</name>
    <dbReference type="NCBI Taxonomy" id="74649"/>
    <lineage>
        <taxon>Eukaryota</taxon>
        <taxon>Viridiplantae</taxon>
        <taxon>Streptophyta</taxon>
        <taxon>Embryophyta</taxon>
        <taxon>Tracheophyta</taxon>
        <taxon>Spermatophyta</taxon>
        <taxon>Magnoliopsida</taxon>
        <taxon>eudicotyledons</taxon>
        <taxon>Gunneridae</taxon>
        <taxon>Pentapetalae</taxon>
        <taxon>rosids</taxon>
        <taxon>fabids</taxon>
        <taxon>Rosales</taxon>
        <taxon>Rosaceae</taxon>
        <taxon>Rosoideae</taxon>
        <taxon>Rosoideae incertae sedis</taxon>
        <taxon>Rosa</taxon>
    </lineage>
</organism>
<comment type="caution">
    <text evidence="2">The sequence shown here is derived from an EMBL/GenBank/DDBJ whole genome shotgun (WGS) entry which is preliminary data.</text>
</comment>
<dbReference type="Proteomes" id="UP000238479">
    <property type="component" value="Chromosome 7"/>
</dbReference>